<evidence type="ECO:0000256" key="2">
    <source>
        <dbReference type="ARBA" id="ARBA00022777"/>
    </source>
</evidence>
<evidence type="ECO:0000313" key="5">
    <source>
        <dbReference type="Proteomes" id="UP000016895"/>
    </source>
</evidence>
<name>U4K1X7_9VIBR</name>
<keyword evidence="1" id="KW-0808">Transferase</keyword>
<dbReference type="InterPro" id="IPR012737">
    <property type="entry name" value="DhaK_L_YcgS"/>
</dbReference>
<evidence type="ECO:0000259" key="3">
    <source>
        <dbReference type="PROSITE" id="PS51480"/>
    </source>
</evidence>
<accession>U4K1X7</accession>
<proteinExistence type="predicted"/>
<feature type="domain" description="DhaL" evidence="3">
    <location>
        <begin position="7"/>
        <end position="207"/>
    </location>
</feature>
<dbReference type="FunFam" id="1.25.40.340:FF:000002">
    <property type="entry name" value="Dihydroxyacetone kinase, L subunit"/>
    <property type="match status" value="1"/>
</dbReference>
<organism evidence="4 5">
    <name type="scientific">Vibrio nigripulchritudo</name>
    <dbReference type="NCBI Taxonomy" id="28173"/>
    <lineage>
        <taxon>Bacteria</taxon>
        <taxon>Pseudomonadati</taxon>
        <taxon>Pseudomonadota</taxon>
        <taxon>Gammaproteobacteria</taxon>
        <taxon>Vibrionales</taxon>
        <taxon>Vibrionaceae</taxon>
        <taxon>Vibrio</taxon>
    </lineage>
</organism>
<dbReference type="RefSeq" id="WP_022549777.1">
    <property type="nucleotide sequence ID" value="NC_022528.1"/>
</dbReference>
<dbReference type="GO" id="GO:0004371">
    <property type="term" value="F:glycerone kinase activity"/>
    <property type="evidence" value="ECO:0007669"/>
    <property type="project" value="InterPro"/>
</dbReference>
<evidence type="ECO:0000313" key="4">
    <source>
        <dbReference type="EMBL" id="CCO56654.1"/>
    </source>
</evidence>
<reference evidence="4 5" key="1">
    <citation type="journal article" date="2013" name="ISME J.">
        <title>Comparative genomics of pathogenic lineages of Vibrio nigripulchritudo identifies virulence-associated traits.</title>
        <authorList>
            <person name="Goudenege D."/>
            <person name="Labreuche Y."/>
            <person name="Krin E."/>
            <person name="Ansquer D."/>
            <person name="Mangenot S."/>
            <person name="Calteau A."/>
            <person name="Medigue C."/>
            <person name="Mazel D."/>
            <person name="Polz M.F."/>
            <person name="Le Roux F."/>
        </authorList>
    </citation>
    <scope>NUCLEOTIDE SEQUENCE [LARGE SCALE GENOMIC DNA]</scope>
    <source>
        <strain evidence="5">SnF1</strain>
    </source>
</reference>
<dbReference type="Pfam" id="PF02734">
    <property type="entry name" value="Dak2"/>
    <property type="match status" value="1"/>
</dbReference>
<dbReference type="GO" id="GO:0019563">
    <property type="term" value="P:glycerol catabolic process"/>
    <property type="evidence" value="ECO:0007669"/>
    <property type="project" value="TreeGrafter"/>
</dbReference>
<dbReference type="Gene3D" id="1.25.40.340">
    <property type="match status" value="1"/>
</dbReference>
<dbReference type="Proteomes" id="UP000016895">
    <property type="component" value="Chromosome 1"/>
</dbReference>
<protein>
    <submittedName>
        <fullName evidence="4">Putative Dihydroxyacetone kinase, L subunit</fullName>
    </submittedName>
</protein>
<dbReference type="OrthoDB" id="9800291at2"/>
<dbReference type="AlphaFoldDB" id="U4K1X7"/>
<dbReference type="PANTHER" id="PTHR28629:SF4">
    <property type="entry name" value="TRIOKINASE_FMN CYCLASE"/>
    <property type="match status" value="1"/>
</dbReference>
<dbReference type="InterPro" id="IPR004007">
    <property type="entry name" value="DhaL_dom"/>
</dbReference>
<dbReference type="STRING" id="28173.VIBNI_A0464"/>
<dbReference type="GO" id="GO:0005829">
    <property type="term" value="C:cytosol"/>
    <property type="evidence" value="ECO:0007669"/>
    <property type="project" value="TreeGrafter"/>
</dbReference>
<dbReference type="PROSITE" id="PS51480">
    <property type="entry name" value="DHAL"/>
    <property type="match status" value="1"/>
</dbReference>
<sequence>MAYLNALDGKAIMIEICDVIVENKAYLSEIDGLIGDGDHGINMAKGFALCKSDLEKLNDVNLGQAFQVLANILMGSIGGSMGPIYGSVFVAMGLEADGKERITQQDFAEILSEGLIGLQDISDAKVGDKCIMDTLVPAVEAMQKSVREEFSFEGSLSNMEAAAKAGAESTKDLVSKIGRSSRLGERSVGVLDAGAVSCSLILSQLAQSTISRLQS</sequence>
<keyword evidence="5" id="KW-1185">Reference proteome</keyword>
<dbReference type="KEGG" id="vni:VIBNI_A0464"/>
<keyword evidence="2 4" id="KW-0418">Kinase</keyword>
<dbReference type="NCBIfam" id="TIGR02365">
    <property type="entry name" value="dha_L_ycgS"/>
    <property type="match status" value="1"/>
</dbReference>
<dbReference type="SMART" id="SM01120">
    <property type="entry name" value="Dak2"/>
    <property type="match status" value="1"/>
</dbReference>
<dbReference type="InterPro" id="IPR036117">
    <property type="entry name" value="DhaL_dom_sf"/>
</dbReference>
<evidence type="ECO:0000256" key="1">
    <source>
        <dbReference type="ARBA" id="ARBA00022679"/>
    </source>
</evidence>
<dbReference type="InterPro" id="IPR050861">
    <property type="entry name" value="Dihydroxyacetone_Kinase"/>
</dbReference>
<dbReference type="SUPFAM" id="SSF101473">
    <property type="entry name" value="DhaL-like"/>
    <property type="match status" value="1"/>
</dbReference>
<gene>
    <name evidence="4" type="ORF">VIBNI_A0464</name>
</gene>
<dbReference type="EMBL" id="FO203526">
    <property type="protein sequence ID" value="CCO56654.1"/>
    <property type="molecule type" value="Genomic_DNA"/>
</dbReference>
<dbReference type="PATRIC" id="fig|1260221.3.peg.438"/>
<dbReference type="PANTHER" id="PTHR28629">
    <property type="entry name" value="TRIOKINASE/FMN CYCLASE"/>
    <property type="match status" value="1"/>
</dbReference>